<name>A0A1X2H4M0_SYNRA</name>
<accession>A0A1X2H4M0</accession>
<keyword evidence="1" id="KW-0472">Membrane</keyword>
<sequence length="287" mass="31746">MLGPFEDFATRYYWTRVMPLKCCGCFNNHHGSGVACLIWAGFSFYFAVLSFMNRSPFFSYLHEVPLIVFGVVNLIFGVVSVAGFIVVEVMPSFPRVRSMVHAIGVTAAIVLIDVLVNFIIFIVNPGAFRNWCINDVRTSVQHAVGNGTTVASDQDYYNCDRLFNDQVKWSLICVFAMYIIYIHWMLVFASFAGTSFIIVPPHVAPPPAPVNAVPPPAPAPAAEMANMPPSGKNIIEFSNLRPQRSKSNIKDIQLLSMLGVELSEDGRVVHLSPPPSDMEKGYGKYAS</sequence>
<gene>
    <name evidence="2" type="ORF">BCR43DRAFT_496760</name>
</gene>
<dbReference type="EMBL" id="MCGN01000009">
    <property type="protein sequence ID" value="ORY93346.1"/>
    <property type="molecule type" value="Genomic_DNA"/>
</dbReference>
<comment type="caution">
    <text evidence="2">The sequence shown here is derived from an EMBL/GenBank/DDBJ whole genome shotgun (WGS) entry which is preliminary data.</text>
</comment>
<keyword evidence="1" id="KW-1133">Transmembrane helix</keyword>
<dbReference type="AlphaFoldDB" id="A0A1X2H4M0"/>
<evidence type="ECO:0000313" key="3">
    <source>
        <dbReference type="Proteomes" id="UP000242180"/>
    </source>
</evidence>
<proteinExistence type="predicted"/>
<protein>
    <submittedName>
        <fullName evidence="2">Uncharacterized protein</fullName>
    </submittedName>
</protein>
<keyword evidence="1" id="KW-0812">Transmembrane</keyword>
<reference evidence="2 3" key="1">
    <citation type="submission" date="2016-07" db="EMBL/GenBank/DDBJ databases">
        <title>Pervasive Adenine N6-methylation of Active Genes in Fungi.</title>
        <authorList>
            <consortium name="DOE Joint Genome Institute"/>
            <person name="Mondo S.J."/>
            <person name="Dannebaum R.O."/>
            <person name="Kuo R.C."/>
            <person name="Labutti K."/>
            <person name="Haridas S."/>
            <person name="Kuo A."/>
            <person name="Salamov A."/>
            <person name="Ahrendt S.R."/>
            <person name="Lipzen A."/>
            <person name="Sullivan W."/>
            <person name="Andreopoulos W.B."/>
            <person name="Clum A."/>
            <person name="Lindquist E."/>
            <person name="Daum C."/>
            <person name="Ramamoorthy G.K."/>
            <person name="Gryganskyi A."/>
            <person name="Culley D."/>
            <person name="Magnuson J.K."/>
            <person name="James T.Y."/>
            <person name="O'Malley M.A."/>
            <person name="Stajich J.E."/>
            <person name="Spatafora J.W."/>
            <person name="Visel A."/>
            <person name="Grigoriev I.V."/>
        </authorList>
    </citation>
    <scope>NUCLEOTIDE SEQUENCE [LARGE SCALE GENOMIC DNA]</scope>
    <source>
        <strain evidence="2 3">NRRL 2496</strain>
    </source>
</reference>
<dbReference type="STRING" id="13706.A0A1X2H4M0"/>
<evidence type="ECO:0000313" key="2">
    <source>
        <dbReference type="EMBL" id="ORY93346.1"/>
    </source>
</evidence>
<dbReference type="OrthoDB" id="2272986at2759"/>
<evidence type="ECO:0000256" key="1">
    <source>
        <dbReference type="SAM" id="Phobius"/>
    </source>
</evidence>
<dbReference type="InParanoid" id="A0A1X2H4M0"/>
<feature type="transmembrane region" description="Helical" evidence="1">
    <location>
        <begin position="32"/>
        <end position="52"/>
    </location>
</feature>
<keyword evidence="3" id="KW-1185">Reference proteome</keyword>
<dbReference type="OMA" id="IMIVISH"/>
<organism evidence="2 3">
    <name type="scientific">Syncephalastrum racemosum</name>
    <name type="common">Filamentous fungus</name>
    <dbReference type="NCBI Taxonomy" id="13706"/>
    <lineage>
        <taxon>Eukaryota</taxon>
        <taxon>Fungi</taxon>
        <taxon>Fungi incertae sedis</taxon>
        <taxon>Mucoromycota</taxon>
        <taxon>Mucoromycotina</taxon>
        <taxon>Mucoromycetes</taxon>
        <taxon>Mucorales</taxon>
        <taxon>Syncephalastraceae</taxon>
        <taxon>Syncephalastrum</taxon>
    </lineage>
</organism>
<dbReference type="Proteomes" id="UP000242180">
    <property type="component" value="Unassembled WGS sequence"/>
</dbReference>
<feature type="transmembrane region" description="Helical" evidence="1">
    <location>
        <begin position="99"/>
        <end position="123"/>
    </location>
</feature>
<feature type="transmembrane region" description="Helical" evidence="1">
    <location>
        <begin position="64"/>
        <end position="87"/>
    </location>
</feature>
<feature type="transmembrane region" description="Helical" evidence="1">
    <location>
        <begin position="171"/>
        <end position="199"/>
    </location>
</feature>